<keyword evidence="2" id="KW-1185">Reference proteome</keyword>
<protein>
    <submittedName>
        <fullName evidence="1">Uncharacterized protein</fullName>
    </submittedName>
</protein>
<name>A0A9P0GWC1_NEZVI</name>
<proteinExistence type="predicted"/>
<organism evidence="1 2">
    <name type="scientific">Nezara viridula</name>
    <name type="common">Southern green stink bug</name>
    <name type="synonym">Cimex viridulus</name>
    <dbReference type="NCBI Taxonomy" id="85310"/>
    <lineage>
        <taxon>Eukaryota</taxon>
        <taxon>Metazoa</taxon>
        <taxon>Ecdysozoa</taxon>
        <taxon>Arthropoda</taxon>
        <taxon>Hexapoda</taxon>
        <taxon>Insecta</taxon>
        <taxon>Pterygota</taxon>
        <taxon>Neoptera</taxon>
        <taxon>Paraneoptera</taxon>
        <taxon>Hemiptera</taxon>
        <taxon>Heteroptera</taxon>
        <taxon>Panheteroptera</taxon>
        <taxon>Pentatomomorpha</taxon>
        <taxon>Pentatomoidea</taxon>
        <taxon>Pentatomidae</taxon>
        <taxon>Pentatominae</taxon>
        <taxon>Nezara</taxon>
    </lineage>
</organism>
<accession>A0A9P0GWC1</accession>
<evidence type="ECO:0000313" key="2">
    <source>
        <dbReference type="Proteomes" id="UP001152798"/>
    </source>
</evidence>
<sequence>MLAVFDQWLYNFNYVSDDKSSFLSQGFVVKVKMSAKKKSLFCYSQPSAGYLNKNNTDLVTLSGGIITSGYGNHVGLLRGREICIYSPWPVINRSTQHFLRKKQLLTRTRDCLRLSQLGCALWHAILSTATELTWPCELEANPAGKSNDFQQTVSFRG</sequence>
<dbReference type="AlphaFoldDB" id="A0A9P0GWC1"/>
<dbReference type="Proteomes" id="UP001152798">
    <property type="component" value="Chromosome 1"/>
</dbReference>
<evidence type="ECO:0000313" key="1">
    <source>
        <dbReference type="EMBL" id="CAH1390254.1"/>
    </source>
</evidence>
<gene>
    <name evidence="1" type="ORF">NEZAVI_LOCUS1486</name>
</gene>
<reference evidence="1" key="1">
    <citation type="submission" date="2022-01" db="EMBL/GenBank/DDBJ databases">
        <authorList>
            <person name="King R."/>
        </authorList>
    </citation>
    <scope>NUCLEOTIDE SEQUENCE</scope>
</reference>
<dbReference type="EMBL" id="OV725077">
    <property type="protein sequence ID" value="CAH1390254.1"/>
    <property type="molecule type" value="Genomic_DNA"/>
</dbReference>